<dbReference type="AlphaFoldDB" id="A0A1I7NBQ2"/>
<dbReference type="OrthoDB" id="600363at2"/>
<organism evidence="3 4">
    <name type="scientific">Thermoflavifilum thermophilum</name>
    <dbReference type="NCBI Taxonomy" id="1393122"/>
    <lineage>
        <taxon>Bacteria</taxon>
        <taxon>Pseudomonadati</taxon>
        <taxon>Bacteroidota</taxon>
        <taxon>Chitinophagia</taxon>
        <taxon>Chitinophagales</taxon>
        <taxon>Chitinophagaceae</taxon>
        <taxon>Thermoflavifilum</taxon>
    </lineage>
</organism>
<dbReference type="PANTHER" id="PTHR16026">
    <property type="entry name" value="CARTILAGE ACIDIC PROTEIN 1"/>
    <property type="match status" value="1"/>
</dbReference>
<evidence type="ECO:0000313" key="4">
    <source>
        <dbReference type="Proteomes" id="UP000199537"/>
    </source>
</evidence>
<evidence type="ECO:0000313" key="3">
    <source>
        <dbReference type="EMBL" id="SFV32088.1"/>
    </source>
</evidence>
<proteinExistence type="predicted"/>
<dbReference type="PROSITE" id="PS51257">
    <property type="entry name" value="PROKAR_LIPOPROTEIN"/>
    <property type="match status" value="1"/>
</dbReference>
<dbReference type="SUPFAM" id="SSF69318">
    <property type="entry name" value="Integrin alpha N-terminal domain"/>
    <property type="match status" value="3"/>
</dbReference>
<keyword evidence="4" id="KW-1185">Reference proteome</keyword>
<dbReference type="Gene3D" id="2.130.10.130">
    <property type="entry name" value="Integrin alpha, N-terminal"/>
    <property type="match status" value="4"/>
</dbReference>
<dbReference type="Pfam" id="PF07593">
    <property type="entry name" value="UnbV_ASPIC"/>
    <property type="match status" value="1"/>
</dbReference>
<evidence type="ECO:0000259" key="2">
    <source>
        <dbReference type="Pfam" id="PF07593"/>
    </source>
</evidence>
<dbReference type="InterPro" id="IPR013517">
    <property type="entry name" value="FG-GAP"/>
</dbReference>
<evidence type="ECO:0000256" key="1">
    <source>
        <dbReference type="ARBA" id="ARBA00022729"/>
    </source>
</evidence>
<protein>
    <submittedName>
        <fullName evidence="3">Repeat domain-containing protein</fullName>
    </submittedName>
</protein>
<reference evidence="4" key="1">
    <citation type="submission" date="2016-10" db="EMBL/GenBank/DDBJ databases">
        <authorList>
            <person name="Varghese N."/>
            <person name="Submissions S."/>
        </authorList>
    </citation>
    <scope>NUCLEOTIDE SEQUENCE [LARGE SCALE GENOMIC DNA]</scope>
    <source>
        <strain evidence="4">DSM 14807</strain>
    </source>
</reference>
<accession>A0A1I7NBQ2</accession>
<dbReference type="EMBL" id="FPCJ01000001">
    <property type="protein sequence ID" value="SFV32088.1"/>
    <property type="molecule type" value="Genomic_DNA"/>
</dbReference>
<dbReference type="Proteomes" id="UP000199537">
    <property type="component" value="Unassembled WGS sequence"/>
</dbReference>
<dbReference type="InterPro" id="IPR027039">
    <property type="entry name" value="Crtac1"/>
</dbReference>
<dbReference type="RefSeq" id="WP_092459005.1">
    <property type="nucleotide sequence ID" value="NZ_FPCJ01000001.1"/>
</dbReference>
<name>A0A1I7NBQ2_9BACT</name>
<dbReference type="Pfam" id="PF13517">
    <property type="entry name" value="FG-GAP_3"/>
    <property type="match status" value="4"/>
</dbReference>
<keyword evidence="1" id="KW-0732">Signal</keyword>
<feature type="domain" description="ASPIC/UnbV" evidence="2">
    <location>
        <begin position="534"/>
        <end position="601"/>
    </location>
</feature>
<dbReference type="PANTHER" id="PTHR16026:SF0">
    <property type="entry name" value="CARTILAGE ACIDIC PROTEIN 1"/>
    <property type="match status" value="1"/>
</dbReference>
<dbReference type="InterPro" id="IPR011519">
    <property type="entry name" value="UnbV_ASPIC"/>
</dbReference>
<sequence length="1219" mass="135321">MNHRLLVACLLIGVAWSLGCRHRPSTLFRLLPASRTGIDFNNEVQENDSINPIDLEFLYNGGGVAVGDFNRDGLPDLYFTGSLTGNRLYLNQGHLHFRDVTDEAGVRGEGRWCNGATVVDINNDGWPDIYVCATISKDPNKRRNMLFINQGLDKNGVPVFKEEAHEYGLDDTGHSVMAAFFDYDHDGDLDMYLVETTPAGRNNSAFYGPLDQFKNTNSDKLFRNDWSDSLHHPVFTDVSAQAGIHDDGYGLSVDIADFNHDGWPDIYVDNDFMTNDLLYINNHNGTFTNAIKSYFKHTAQSAMGSDVGDVNNDGLPDLVSVDMAAADNERKKKNMPAENYFNYLNMIAYGYVIQFGRNVLQINQGPAVGEGDSVQHPVFSDVAYLAGVAETDWSWTPSLADFNNDGRLDLIVTNGYPKDVTDHDFITYQQMATNLMPKQDILNHIPSIRIPNYAFENEGNLHFQDVTKAWGMDIPSFSNGGVYVDLDNDGDLDYVVNNINQPAFVFENTLNDAKHIRAHFLRVKLVGDSLNRDAIGTTLLLYAGGQLQMRYHQPVRGYLSSVDPIEHFGLGTHTVVDSLVVLWPDGEYQKLVHIPADQLLTVDIRNAHYPALSASYAALPDHSLAKDTQALHYWYDRPAVDATALFSQVTSKAGIHYVNQDPDYNDFFVQKLLPHKLSQYGPGLAVGDVDGNGLEDLLIGGSTGYTPTWLLQDRPGHFLQKDFLAMADRYDRQRENRGLLIFDADGDGKPDLYLTSGSVEQPAGSSAYQDQFYHNLGHGRFQLDTAAIPVNTTSKSCVIGADFNRDGKMDLFVGGRVEPGAWPKPVSSFMLENESTPGHPLFRDVTSEVAPMLKNIGMVTAAIWTDFNNDGWPDLILVGEWMPITFLENDHGHFRDVTDRTGVQNQLGWWNSIVAGDFNNDGRMDYIVGNLGENAYYRASQAFPMHVYAKDFDGNGTYDAIPTMYMPDSTGKKKEYPTEGRDDLIRQIPGLRRKFPTYRGFGLATIQDILTPDQLKGALVLEANQFHSVYLENMGNGRFAMHPLPVEAQVAPVYGMVTGDFNGDGNLDVALCGNDYGPDPNTGRYDALNGLVLLGDGKGSFRPQSILQSGFYVPGDAKAMAWIDLGKGSPGLAVTQNNGPLLLFRPRLPLRLIALKPDETAAIEYLKNGQSRRAEVYWQGAFLSASPHALLVDSLVNRVDIFNIRGQKRTLTAPFRSPE</sequence>
<dbReference type="InterPro" id="IPR028994">
    <property type="entry name" value="Integrin_alpha_N"/>
</dbReference>
<dbReference type="STRING" id="1393122.SAMN05660895_1245"/>
<gene>
    <name evidence="3" type="ORF">SAMN05660895_1245</name>
</gene>